<dbReference type="InterPro" id="IPR020796">
    <property type="entry name" value="ORC5"/>
</dbReference>
<dbReference type="PANTHER" id="PTHR12705:SF0">
    <property type="entry name" value="ORIGIN RECOGNITION COMPLEX SUBUNIT 5"/>
    <property type="match status" value="1"/>
</dbReference>
<sequence length="422" mass="48769">MDILKFIDKTWPCREKQLKEIYNLLGDGTENVPSSIFVYGQSATGKSSIVTHLLSLIGARYAIANCIECYSPRLLFEPLLAELIGDAGSEILEERCDSFMMFVNYLKIAAHKDIFEENHCVIVLDECEHLMELGEHYLIAFSRLQELTAIKNLCVIFISQLLPEKFIYDLSYFNIPFPQYNKDELLEILMLDCPKEYSTQFYKTYLNLFLSVFLRATRDLNEMRYLSEINFKKYCEPIEDGSVKEDDVSALWKKISPHLKASLYNVYLGTNVSETRYFSNVSGSKNLISLDLPYYTKYFLIAAFLASYNAPREDKRLFVKHQVKKKKRLVQNKKKENTANDLLGPKTFTLDRLLAIFYAIMEEKANLTANLTAQISTLVELRLLTKLGDTLDKPKYKCAVGFEFVESVSKTLGFNVRKYMIR</sequence>
<keyword evidence="6" id="KW-0539">Nucleus</keyword>
<evidence type="ECO:0000256" key="5">
    <source>
        <dbReference type="ARBA" id="ARBA00022840"/>
    </source>
</evidence>
<dbReference type="InterPro" id="IPR041664">
    <property type="entry name" value="AAA_16"/>
</dbReference>
<accession>A0A1B6E817</accession>
<comment type="similarity">
    <text evidence="2">Belongs to the ORC5 family.</text>
</comment>
<dbReference type="GO" id="GO:0005664">
    <property type="term" value="C:nuclear origin of replication recognition complex"/>
    <property type="evidence" value="ECO:0007669"/>
    <property type="project" value="TreeGrafter"/>
</dbReference>
<evidence type="ECO:0000313" key="12">
    <source>
        <dbReference type="EMBL" id="JAS36273.1"/>
    </source>
</evidence>
<feature type="domain" description="Orc1-like AAA ATPase" evidence="7">
    <location>
        <begin position="10"/>
        <end position="156"/>
    </location>
</feature>
<reference evidence="11" key="1">
    <citation type="submission" date="2015-12" db="EMBL/GenBank/DDBJ databases">
        <title>De novo transcriptome assembly of four potential Pierce s Disease insect vectors from Arizona vineyards.</title>
        <authorList>
            <person name="Tassone E.E."/>
        </authorList>
    </citation>
    <scope>NUCLEOTIDE SEQUENCE</scope>
</reference>
<dbReference type="InterPro" id="IPR027417">
    <property type="entry name" value="P-loop_NTPase"/>
</dbReference>
<dbReference type="InterPro" id="IPR048866">
    <property type="entry name" value="ORC5_lid"/>
</dbReference>
<dbReference type="Pfam" id="PF21639">
    <property type="entry name" value="ORC5_lid"/>
    <property type="match status" value="1"/>
</dbReference>
<dbReference type="EMBL" id="GEDC01003242">
    <property type="protein sequence ID" value="JAS34056.1"/>
    <property type="molecule type" value="Transcribed_RNA"/>
</dbReference>
<protein>
    <submittedName>
        <fullName evidence="11">Uncharacterized protein</fullName>
    </submittedName>
</protein>
<evidence type="ECO:0000259" key="7">
    <source>
        <dbReference type="Pfam" id="PF13191"/>
    </source>
</evidence>
<feature type="domain" description="ORC5 lid" evidence="9">
    <location>
        <begin position="202"/>
        <end position="259"/>
    </location>
</feature>
<keyword evidence="3" id="KW-0235">DNA replication</keyword>
<comment type="subcellular location">
    <subcellularLocation>
        <location evidence="1">Nucleus</location>
    </subcellularLocation>
</comment>
<gene>
    <name evidence="12" type="ORF">g.37134</name>
    <name evidence="10" type="ORF">g.37135</name>
    <name evidence="11" type="ORF">g.37138</name>
</gene>
<keyword evidence="4" id="KW-0547">Nucleotide-binding</keyword>
<dbReference type="GO" id="GO:0003688">
    <property type="term" value="F:DNA replication origin binding"/>
    <property type="evidence" value="ECO:0007669"/>
    <property type="project" value="TreeGrafter"/>
</dbReference>
<organism evidence="11">
    <name type="scientific">Clastoptera arizonana</name>
    <name type="common">Arizona spittle bug</name>
    <dbReference type="NCBI Taxonomy" id="38151"/>
    <lineage>
        <taxon>Eukaryota</taxon>
        <taxon>Metazoa</taxon>
        <taxon>Ecdysozoa</taxon>
        <taxon>Arthropoda</taxon>
        <taxon>Hexapoda</taxon>
        <taxon>Insecta</taxon>
        <taxon>Pterygota</taxon>
        <taxon>Neoptera</taxon>
        <taxon>Paraneoptera</taxon>
        <taxon>Hemiptera</taxon>
        <taxon>Auchenorrhyncha</taxon>
        <taxon>Cercopoidea</taxon>
        <taxon>Clastopteridae</taxon>
        <taxon>Clastoptera</taxon>
    </lineage>
</organism>
<dbReference type="Pfam" id="PF14630">
    <property type="entry name" value="ORC5_C"/>
    <property type="match status" value="1"/>
</dbReference>
<dbReference type="InterPro" id="IPR047088">
    <property type="entry name" value="ORC5_C"/>
</dbReference>
<proteinExistence type="inferred from homology"/>
<evidence type="ECO:0000256" key="1">
    <source>
        <dbReference type="ARBA" id="ARBA00004123"/>
    </source>
</evidence>
<evidence type="ECO:0000259" key="8">
    <source>
        <dbReference type="Pfam" id="PF14630"/>
    </source>
</evidence>
<evidence type="ECO:0000259" key="9">
    <source>
        <dbReference type="Pfam" id="PF21639"/>
    </source>
</evidence>
<evidence type="ECO:0000313" key="11">
    <source>
        <dbReference type="EMBL" id="JAS34056.1"/>
    </source>
</evidence>
<dbReference type="EMBL" id="GEDC01001025">
    <property type="protein sequence ID" value="JAS36273.1"/>
    <property type="molecule type" value="Transcribed_RNA"/>
</dbReference>
<evidence type="ECO:0000313" key="10">
    <source>
        <dbReference type="EMBL" id="JAS23433.1"/>
    </source>
</evidence>
<name>A0A1B6E817_9HEMI</name>
<dbReference type="Gene3D" id="3.40.50.300">
    <property type="entry name" value="P-loop containing nucleotide triphosphate hydrolases"/>
    <property type="match status" value="1"/>
</dbReference>
<evidence type="ECO:0000256" key="3">
    <source>
        <dbReference type="ARBA" id="ARBA00022705"/>
    </source>
</evidence>
<feature type="domain" description="Origin recognition complex subunit 5 C-terminal" evidence="8">
    <location>
        <begin position="292"/>
        <end position="420"/>
    </location>
</feature>
<evidence type="ECO:0000256" key="4">
    <source>
        <dbReference type="ARBA" id="ARBA00022741"/>
    </source>
</evidence>
<dbReference type="SUPFAM" id="SSF52540">
    <property type="entry name" value="P-loop containing nucleoside triphosphate hydrolases"/>
    <property type="match status" value="1"/>
</dbReference>
<evidence type="ECO:0000256" key="2">
    <source>
        <dbReference type="ARBA" id="ARBA00006269"/>
    </source>
</evidence>
<dbReference type="AlphaFoldDB" id="A0A1B6E817"/>
<dbReference type="EMBL" id="GEDC01013865">
    <property type="protein sequence ID" value="JAS23433.1"/>
    <property type="molecule type" value="Transcribed_RNA"/>
</dbReference>
<keyword evidence="5" id="KW-0067">ATP-binding</keyword>
<dbReference type="Pfam" id="PF13191">
    <property type="entry name" value="AAA_16"/>
    <property type="match status" value="1"/>
</dbReference>
<dbReference type="GO" id="GO:0006270">
    <property type="term" value="P:DNA replication initiation"/>
    <property type="evidence" value="ECO:0007669"/>
    <property type="project" value="TreeGrafter"/>
</dbReference>
<dbReference type="PANTHER" id="PTHR12705">
    <property type="entry name" value="ORIGIN RECOGNITION COMPLEX SUBUNIT 5"/>
    <property type="match status" value="1"/>
</dbReference>
<evidence type="ECO:0000256" key="6">
    <source>
        <dbReference type="ARBA" id="ARBA00023242"/>
    </source>
</evidence>